<dbReference type="PANTHER" id="PTHR45641">
    <property type="entry name" value="TETRATRICOPEPTIDE REPEAT PROTEIN (AFU_ORTHOLOGUE AFUA_6G03870)"/>
    <property type="match status" value="1"/>
</dbReference>
<evidence type="ECO:0000313" key="5">
    <source>
        <dbReference type="EMBL" id="CAK8986492.1"/>
    </source>
</evidence>
<gene>
    <name evidence="5" type="ORF">CCMP2556_LOCUS519</name>
</gene>
<evidence type="ECO:0008006" key="7">
    <source>
        <dbReference type="Google" id="ProtNLM"/>
    </source>
</evidence>
<evidence type="ECO:0000256" key="2">
    <source>
        <dbReference type="ARBA" id="ARBA00022803"/>
    </source>
</evidence>
<feature type="region of interest" description="Disordered" evidence="4">
    <location>
        <begin position="76"/>
        <end position="106"/>
    </location>
</feature>
<reference evidence="5 6" key="1">
    <citation type="submission" date="2024-02" db="EMBL/GenBank/DDBJ databases">
        <authorList>
            <person name="Chen Y."/>
            <person name="Shah S."/>
            <person name="Dougan E. K."/>
            <person name="Thang M."/>
            <person name="Chan C."/>
        </authorList>
    </citation>
    <scope>NUCLEOTIDE SEQUENCE [LARGE SCALE GENOMIC DNA]</scope>
</reference>
<evidence type="ECO:0000313" key="6">
    <source>
        <dbReference type="Proteomes" id="UP001642484"/>
    </source>
</evidence>
<comment type="caution">
    <text evidence="5">The sequence shown here is derived from an EMBL/GenBank/DDBJ whole genome shotgun (WGS) entry which is preliminary data.</text>
</comment>
<evidence type="ECO:0000256" key="4">
    <source>
        <dbReference type="SAM" id="MobiDB-lite"/>
    </source>
</evidence>
<dbReference type="EMBL" id="CAXAMN010000114">
    <property type="protein sequence ID" value="CAK8986492.1"/>
    <property type="molecule type" value="Genomic_DNA"/>
</dbReference>
<proteinExistence type="predicted"/>
<organism evidence="5 6">
    <name type="scientific">Durusdinium trenchii</name>
    <dbReference type="NCBI Taxonomy" id="1381693"/>
    <lineage>
        <taxon>Eukaryota</taxon>
        <taxon>Sar</taxon>
        <taxon>Alveolata</taxon>
        <taxon>Dinophyceae</taxon>
        <taxon>Suessiales</taxon>
        <taxon>Symbiodiniaceae</taxon>
        <taxon>Durusdinium</taxon>
    </lineage>
</organism>
<keyword evidence="1" id="KW-0677">Repeat</keyword>
<evidence type="ECO:0000256" key="3">
    <source>
        <dbReference type="PROSITE-ProRule" id="PRU00339"/>
    </source>
</evidence>
<dbReference type="Proteomes" id="UP001642484">
    <property type="component" value="Unassembled WGS sequence"/>
</dbReference>
<dbReference type="Gene3D" id="1.25.40.10">
    <property type="entry name" value="Tetratricopeptide repeat domain"/>
    <property type="match status" value="2"/>
</dbReference>
<keyword evidence="2 3" id="KW-0802">TPR repeat</keyword>
<name>A0ABP0H9C8_9DINO</name>
<dbReference type="SMART" id="SM00028">
    <property type="entry name" value="TPR"/>
    <property type="match status" value="3"/>
</dbReference>
<dbReference type="InterPro" id="IPR011990">
    <property type="entry name" value="TPR-like_helical_dom_sf"/>
</dbReference>
<evidence type="ECO:0000256" key="1">
    <source>
        <dbReference type="ARBA" id="ARBA00022737"/>
    </source>
</evidence>
<dbReference type="PROSITE" id="PS50005">
    <property type="entry name" value="TPR"/>
    <property type="match status" value="1"/>
</dbReference>
<keyword evidence="6" id="KW-1185">Reference proteome</keyword>
<protein>
    <recommendedName>
        <fullName evidence="7">Kinesin light chain</fullName>
    </recommendedName>
</protein>
<feature type="repeat" description="TPR" evidence="3">
    <location>
        <begin position="225"/>
        <end position="258"/>
    </location>
</feature>
<dbReference type="SUPFAM" id="SSF48452">
    <property type="entry name" value="TPR-like"/>
    <property type="match status" value="1"/>
</dbReference>
<dbReference type="PANTHER" id="PTHR45641:SF19">
    <property type="entry name" value="NEPHROCYSTIN-3"/>
    <property type="match status" value="1"/>
</dbReference>
<accession>A0ABP0H9C8</accession>
<dbReference type="InterPro" id="IPR019734">
    <property type="entry name" value="TPR_rpt"/>
</dbReference>
<sequence>MLMLRSIKRRVSSCFPRGKTLPCTLRTLKDSEDLITIKVTVNNASSRRYRSLRLEEVSGPEYWMLWCHCETTSSEEEDTETHETIEKSRTKNEAQRRNNNNPTGGTYTTAYCVEAMGDDDSQEPLRPFIEAEREFVHLQATGDHDGAVRCLEAVLRAEQATVQQMPDTMLSTLFERLAIGYNTLGMKHLKDNNTEVSCKFFEKAEALTDPANLHMNPESRLVLRAVTYNNMGCFYKSFGKLHTALQYLKKAQKIEERSHGRCQNPAGTHLNLCALLSQMGKHQEALQHAEKALKKLEAQAHSQQPSQPAESVTGSTNSESLICVAYFNMGAEYEHLKKNNDALWHYQRAHESCLQELGEEHPLSKQIQACVDQLQQRAKQKAKPV</sequence>
<feature type="compositionally biased region" description="Basic and acidic residues" evidence="4">
    <location>
        <begin position="81"/>
        <end position="96"/>
    </location>
</feature>
<dbReference type="Pfam" id="PF13424">
    <property type="entry name" value="TPR_12"/>
    <property type="match status" value="1"/>
</dbReference>